<dbReference type="AlphaFoldDB" id="A0A4C1T2K6"/>
<proteinExistence type="predicted"/>
<name>A0A4C1T2K6_EUMVA</name>
<protein>
    <submittedName>
        <fullName evidence="1">Uncharacterized protein</fullName>
    </submittedName>
</protein>
<evidence type="ECO:0000313" key="1">
    <source>
        <dbReference type="EMBL" id="GBP07697.1"/>
    </source>
</evidence>
<organism evidence="1 2">
    <name type="scientific">Eumeta variegata</name>
    <name type="common">Bagworm moth</name>
    <name type="synonym">Eumeta japonica</name>
    <dbReference type="NCBI Taxonomy" id="151549"/>
    <lineage>
        <taxon>Eukaryota</taxon>
        <taxon>Metazoa</taxon>
        <taxon>Ecdysozoa</taxon>
        <taxon>Arthropoda</taxon>
        <taxon>Hexapoda</taxon>
        <taxon>Insecta</taxon>
        <taxon>Pterygota</taxon>
        <taxon>Neoptera</taxon>
        <taxon>Endopterygota</taxon>
        <taxon>Lepidoptera</taxon>
        <taxon>Glossata</taxon>
        <taxon>Ditrysia</taxon>
        <taxon>Tineoidea</taxon>
        <taxon>Psychidae</taxon>
        <taxon>Oiketicinae</taxon>
        <taxon>Eumeta</taxon>
    </lineage>
</organism>
<gene>
    <name evidence="1" type="ORF">EVAR_2806_1</name>
</gene>
<comment type="caution">
    <text evidence="1">The sequence shown here is derived from an EMBL/GenBank/DDBJ whole genome shotgun (WGS) entry which is preliminary data.</text>
</comment>
<accession>A0A4C1T2K6</accession>
<sequence>MPVTYGQTNGRTGGHDEIIRVPFSPFWLETLKNNSKPVKAGVGFPRTGINKSERNQEMSYYWVSPRDKELKAAIGVTFARTRCGCGLRVTGLLYSASSS</sequence>
<reference evidence="1 2" key="1">
    <citation type="journal article" date="2019" name="Commun. Biol.">
        <title>The bagworm genome reveals a unique fibroin gene that provides high tensile strength.</title>
        <authorList>
            <person name="Kono N."/>
            <person name="Nakamura H."/>
            <person name="Ohtoshi R."/>
            <person name="Tomita M."/>
            <person name="Numata K."/>
            <person name="Arakawa K."/>
        </authorList>
    </citation>
    <scope>NUCLEOTIDE SEQUENCE [LARGE SCALE GENOMIC DNA]</scope>
</reference>
<keyword evidence="2" id="KW-1185">Reference proteome</keyword>
<dbReference type="EMBL" id="BGZK01000027">
    <property type="protein sequence ID" value="GBP07697.1"/>
    <property type="molecule type" value="Genomic_DNA"/>
</dbReference>
<dbReference type="Proteomes" id="UP000299102">
    <property type="component" value="Unassembled WGS sequence"/>
</dbReference>
<evidence type="ECO:0000313" key="2">
    <source>
        <dbReference type="Proteomes" id="UP000299102"/>
    </source>
</evidence>